<gene>
    <name evidence="2" type="ORF">DHM44_01650</name>
</gene>
<proteinExistence type="predicted"/>
<name>A0A3D5Q927_FLESI</name>
<evidence type="ECO:0000256" key="1">
    <source>
        <dbReference type="SAM" id="MobiDB-lite"/>
    </source>
</evidence>
<comment type="caution">
    <text evidence="2">The sequence shown here is derived from an EMBL/GenBank/DDBJ whole genome shotgun (WGS) entry which is preliminary data.</text>
</comment>
<accession>A0A3D5Q927</accession>
<evidence type="ECO:0000313" key="3">
    <source>
        <dbReference type="Proteomes" id="UP000262325"/>
    </source>
</evidence>
<feature type="non-terminal residue" evidence="2">
    <location>
        <position position="1"/>
    </location>
</feature>
<reference evidence="2 3" key="1">
    <citation type="journal article" date="2018" name="Nat. Biotechnol.">
        <title>A standardized bacterial taxonomy based on genome phylogeny substantially revises the tree of life.</title>
        <authorList>
            <person name="Parks D.H."/>
            <person name="Chuvochina M."/>
            <person name="Waite D.W."/>
            <person name="Rinke C."/>
            <person name="Skarshewski A."/>
            <person name="Chaumeil P.A."/>
            <person name="Hugenholtz P."/>
        </authorList>
    </citation>
    <scope>NUCLEOTIDE SEQUENCE [LARGE SCALE GENOMIC DNA]</scope>
    <source>
        <strain evidence="2">UBA8672</strain>
    </source>
</reference>
<feature type="compositionally biased region" description="Polar residues" evidence="1">
    <location>
        <begin position="1"/>
        <end position="41"/>
    </location>
</feature>
<sequence>RVSQPATDSNMNVETSAGRGTQPTGTPSAGVTNANTETPSAGTVDANRVSQPTETPEKEKTTDSKQPNSSTNSQD</sequence>
<dbReference type="EMBL" id="DPPF01000035">
    <property type="protein sequence ID" value="HCW92365.1"/>
    <property type="molecule type" value="Genomic_DNA"/>
</dbReference>
<feature type="compositionally biased region" description="Polar residues" evidence="1">
    <location>
        <begin position="64"/>
        <end position="75"/>
    </location>
</feature>
<feature type="region of interest" description="Disordered" evidence="1">
    <location>
        <begin position="1"/>
        <end position="75"/>
    </location>
</feature>
<dbReference type="AlphaFoldDB" id="A0A3D5Q927"/>
<dbReference type="Proteomes" id="UP000262325">
    <property type="component" value="Unassembled WGS sequence"/>
</dbReference>
<protein>
    <submittedName>
        <fullName evidence="2">Uncharacterized protein</fullName>
    </submittedName>
</protein>
<evidence type="ECO:0000313" key="2">
    <source>
        <dbReference type="EMBL" id="HCW92365.1"/>
    </source>
</evidence>
<organism evidence="2 3">
    <name type="scientific">Flexistipes sinusarabici</name>
    <dbReference type="NCBI Taxonomy" id="2352"/>
    <lineage>
        <taxon>Bacteria</taxon>
        <taxon>Pseudomonadati</taxon>
        <taxon>Deferribacterota</taxon>
        <taxon>Deferribacteres</taxon>
        <taxon>Deferribacterales</taxon>
        <taxon>Flexistipitaceae</taxon>
        <taxon>Flexistipes</taxon>
    </lineage>
</organism>